<dbReference type="EMBL" id="GBRH01244934">
    <property type="protein sequence ID" value="JAD52961.1"/>
    <property type="molecule type" value="Transcribed_RNA"/>
</dbReference>
<reference evidence="1" key="2">
    <citation type="journal article" date="2015" name="Data Brief">
        <title>Shoot transcriptome of the giant reed, Arundo donax.</title>
        <authorList>
            <person name="Barrero R.A."/>
            <person name="Guerrero F.D."/>
            <person name="Moolhuijzen P."/>
            <person name="Goolsby J.A."/>
            <person name="Tidwell J."/>
            <person name="Bellgard S.E."/>
            <person name="Bellgard M.I."/>
        </authorList>
    </citation>
    <scope>NUCLEOTIDE SEQUENCE</scope>
    <source>
        <tissue evidence="1">Shoot tissue taken approximately 20 cm above the soil surface</tissue>
    </source>
</reference>
<evidence type="ECO:0000313" key="1">
    <source>
        <dbReference type="EMBL" id="JAD52961.1"/>
    </source>
</evidence>
<organism evidence="1">
    <name type="scientific">Arundo donax</name>
    <name type="common">Giant reed</name>
    <name type="synonym">Donax arundinaceus</name>
    <dbReference type="NCBI Taxonomy" id="35708"/>
    <lineage>
        <taxon>Eukaryota</taxon>
        <taxon>Viridiplantae</taxon>
        <taxon>Streptophyta</taxon>
        <taxon>Embryophyta</taxon>
        <taxon>Tracheophyta</taxon>
        <taxon>Spermatophyta</taxon>
        <taxon>Magnoliopsida</taxon>
        <taxon>Liliopsida</taxon>
        <taxon>Poales</taxon>
        <taxon>Poaceae</taxon>
        <taxon>PACMAD clade</taxon>
        <taxon>Arundinoideae</taxon>
        <taxon>Arundineae</taxon>
        <taxon>Arundo</taxon>
    </lineage>
</organism>
<dbReference type="AlphaFoldDB" id="A0A0A9AP96"/>
<protein>
    <submittedName>
        <fullName evidence="1">Uncharacterized protein</fullName>
    </submittedName>
</protein>
<reference evidence="1" key="1">
    <citation type="submission" date="2014-09" db="EMBL/GenBank/DDBJ databases">
        <authorList>
            <person name="Magalhaes I.L.F."/>
            <person name="Oliveira U."/>
            <person name="Santos F.R."/>
            <person name="Vidigal T.H.D.A."/>
            <person name="Brescovit A.D."/>
            <person name="Santos A.J."/>
        </authorList>
    </citation>
    <scope>NUCLEOTIDE SEQUENCE</scope>
    <source>
        <tissue evidence="1">Shoot tissue taken approximately 20 cm above the soil surface</tissue>
    </source>
</reference>
<accession>A0A0A9AP96</accession>
<name>A0A0A9AP96_ARUDO</name>
<proteinExistence type="predicted"/>
<sequence length="27" mass="2831">MLVQEMTSFTTISSNTLCAAPTSPQAT</sequence>